<evidence type="ECO:0000259" key="1">
    <source>
        <dbReference type="Pfam" id="PF08603"/>
    </source>
</evidence>
<organism evidence="2 3">
    <name type="scientific">Geranomyces variabilis</name>
    <dbReference type="NCBI Taxonomy" id="109894"/>
    <lineage>
        <taxon>Eukaryota</taxon>
        <taxon>Fungi</taxon>
        <taxon>Fungi incertae sedis</taxon>
        <taxon>Chytridiomycota</taxon>
        <taxon>Chytridiomycota incertae sedis</taxon>
        <taxon>Chytridiomycetes</taxon>
        <taxon>Spizellomycetales</taxon>
        <taxon>Powellomycetaceae</taxon>
        <taxon>Geranomyces</taxon>
    </lineage>
</organism>
<dbReference type="SUPFAM" id="SSF69340">
    <property type="entry name" value="C-terminal domain of adenylylcyclase associated protein"/>
    <property type="match status" value="1"/>
</dbReference>
<dbReference type="Proteomes" id="UP001212152">
    <property type="component" value="Unassembled WGS sequence"/>
</dbReference>
<dbReference type="GO" id="GO:0007010">
    <property type="term" value="P:cytoskeleton organization"/>
    <property type="evidence" value="ECO:0007669"/>
    <property type="project" value="InterPro"/>
</dbReference>
<evidence type="ECO:0000313" key="3">
    <source>
        <dbReference type="Proteomes" id="UP001212152"/>
    </source>
</evidence>
<dbReference type="EMBL" id="JADGJQ010000024">
    <property type="protein sequence ID" value="KAJ3178818.1"/>
    <property type="molecule type" value="Genomic_DNA"/>
</dbReference>
<gene>
    <name evidence="2" type="ORF">HDU87_003373</name>
</gene>
<comment type="caution">
    <text evidence="2">The sequence shown here is derived from an EMBL/GenBank/DDBJ whole genome shotgun (WGS) entry which is preliminary data.</text>
</comment>
<accession>A0AAD5TJZ8</accession>
<dbReference type="InterPro" id="IPR013912">
    <property type="entry name" value="Adenylate_cyclase-assoc_CAP_C"/>
</dbReference>
<dbReference type="Pfam" id="PF08603">
    <property type="entry name" value="CAP_C"/>
    <property type="match status" value="1"/>
</dbReference>
<dbReference type="AlphaFoldDB" id="A0AAD5TJZ8"/>
<proteinExistence type="predicted"/>
<dbReference type="InterPro" id="IPR016098">
    <property type="entry name" value="CAP/MinC_C"/>
</dbReference>
<dbReference type="InterPro" id="IPR036223">
    <property type="entry name" value="CAP_C_sf"/>
</dbReference>
<sequence length="177" mass="19191">MNVNMFALLNSRPQRVTYENLEDGREEIAAPSRSPVPFFITHCEKATIDLQPAKAAVVQVERSHGTHVTVGVTVGVVEVISSQGVSIVVKSPADSVGTVTVDDSTDITIEVPEGWTIYTTRCKNVAIHGDIIVNDSSLEGGLTPFRLRTSSRNGVWTTVRSNLYGDELRDGVEVPAR</sequence>
<reference evidence="2" key="1">
    <citation type="submission" date="2020-05" db="EMBL/GenBank/DDBJ databases">
        <title>Phylogenomic resolution of chytrid fungi.</title>
        <authorList>
            <person name="Stajich J.E."/>
            <person name="Amses K."/>
            <person name="Simmons R."/>
            <person name="Seto K."/>
            <person name="Myers J."/>
            <person name="Bonds A."/>
            <person name="Quandt C.A."/>
            <person name="Barry K."/>
            <person name="Liu P."/>
            <person name="Grigoriev I."/>
            <person name="Longcore J.E."/>
            <person name="James T.Y."/>
        </authorList>
    </citation>
    <scope>NUCLEOTIDE SEQUENCE</scope>
    <source>
        <strain evidence="2">JEL0379</strain>
    </source>
</reference>
<dbReference type="Gene3D" id="2.160.20.70">
    <property type="match status" value="1"/>
</dbReference>
<protein>
    <recommendedName>
        <fullName evidence="1">Adenylate cyclase-associated CAP C-terminal domain-containing protein</fullName>
    </recommendedName>
</protein>
<keyword evidence="3" id="KW-1185">Reference proteome</keyword>
<name>A0AAD5TJZ8_9FUNG</name>
<dbReference type="GO" id="GO:0003779">
    <property type="term" value="F:actin binding"/>
    <property type="evidence" value="ECO:0007669"/>
    <property type="project" value="InterPro"/>
</dbReference>
<evidence type="ECO:0000313" key="2">
    <source>
        <dbReference type="EMBL" id="KAJ3178818.1"/>
    </source>
</evidence>
<feature type="domain" description="Adenylate cyclase-associated CAP C-terminal" evidence="1">
    <location>
        <begin position="39"/>
        <end position="128"/>
    </location>
</feature>